<keyword evidence="5" id="KW-1185">Reference proteome</keyword>
<accession>A0A372L885</accession>
<feature type="domain" description="SbsA Ig-like" evidence="3">
    <location>
        <begin position="39"/>
        <end position="130"/>
    </location>
</feature>
<feature type="chain" id="PRO_5017052944" description="SbsA Ig-like domain-containing protein" evidence="2">
    <location>
        <begin position="29"/>
        <end position="955"/>
    </location>
</feature>
<dbReference type="Pfam" id="PF13620">
    <property type="entry name" value="CarboxypepD_reg"/>
    <property type="match status" value="1"/>
</dbReference>
<evidence type="ECO:0000256" key="1">
    <source>
        <dbReference type="ARBA" id="ARBA00022729"/>
    </source>
</evidence>
<dbReference type="EMBL" id="QVTD01000017">
    <property type="protein sequence ID" value="RFU61097.1"/>
    <property type="molecule type" value="Genomic_DNA"/>
</dbReference>
<comment type="caution">
    <text evidence="4">The sequence shown here is derived from an EMBL/GenBank/DDBJ whole genome shotgun (WGS) entry which is preliminary data.</text>
</comment>
<dbReference type="OrthoDB" id="57539at2"/>
<evidence type="ECO:0000313" key="5">
    <source>
        <dbReference type="Proteomes" id="UP000262939"/>
    </source>
</evidence>
<keyword evidence="1 2" id="KW-0732">Signal</keyword>
<dbReference type="Gene3D" id="2.60.40.1220">
    <property type="match status" value="1"/>
</dbReference>
<proteinExistence type="predicted"/>
<dbReference type="Proteomes" id="UP000262939">
    <property type="component" value="Unassembled WGS sequence"/>
</dbReference>
<gene>
    <name evidence="4" type="ORF">D0466_19120</name>
</gene>
<evidence type="ECO:0000313" key="4">
    <source>
        <dbReference type="EMBL" id="RFU61097.1"/>
    </source>
</evidence>
<dbReference type="Pfam" id="PF13205">
    <property type="entry name" value="Big_5"/>
    <property type="match status" value="1"/>
</dbReference>
<name>A0A372L885_9BACI</name>
<dbReference type="InterPro" id="IPR008969">
    <property type="entry name" value="CarboxyPept-like_regulatory"/>
</dbReference>
<dbReference type="AlphaFoldDB" id="A0A372L885"/>
<dbReference type="InterPro" id="IPR014755">
    <property type="entry name" value="Cu-Rt/internalin_Ig-like"/>
</dbReference>
<evidence type="ECO:0000259" key="3">
    <source>
        <dbReference type="Pfam" id="PF13205"/>
    </source>
</evidence>
<feature type="signal peptide" evidence="2">
    <location>
        <begin position="1"/>
        <end position="28"/>
    </location>
</feature>
<dbReference type="Gene3D" id="2.60.40.1120">
    <property type="entry name" value="Carboxypeptidase-like, regulatory domain"/>
    <property type="match status" value="2"/>
</dbReference>
<dbReference type="RefSeq" id="WP_117324131.1">
    <property type="nucleotide sequence ID" value="NZ_QVTD01000017.1"/>
</dbReference>
<dbReference type="SUPFAM" id="SSF49464">
    <property type="entry name" value="Carboxypeptidase regulatory domain-like"/>
    <property type="match status" value="2"/>
</dbReference>
<reference evidence="4 5" key="1">
    <citation type="submission" date="2018-08" db="EMBL/GenBank/DDBJ databases">
        <title>Bacillus chawlae sp. nov., Bacillus glennii sp. nov., and Bacillus saganii sp. nov. Isolated from the Vehicle Assembly Building at Kennedy Space Center where the Viking Spacecraft were Assembled.</title>
        <authorList>
            <person name="Seuylemezian A."/>
            <person name="Vaishampayan P."/>
        </authorList>
    </citation>
    <scope>NUCLEOTIDE SEQUENCE [LARGE SCALE GENOMIC DNA]</scope>
    <source>
        <strain evidence="4 5">V44-8</strain>
    </source>
</reference>
<organism evidence="4 5">
    <name type="scientific">Peribacillus glennii</name>
    <dbReference type="NCBI Taxonomy" id="2303991"/>
    <lineage>
        <taxon>Bacteria</taxon>
        <taxon>Bacillati</taxon>
        <taxon>Bacillota</taxon>
        <taxon>Bacilli</taxon>
        <taxon>Bacillales</taxon>
        <taxon>Bacillaceae</taxon>
        <taxon>Peribacillus</taxon>
    </lineage>
</organism>
<evidence type="ECO:0000256" key="2">
    <source>
        <dbReference type="SAM" id="SignalP"/>
    </source>
</evidence>
<sequence>MQKRKYFHIFMAFFLLLSLISAPLMAHAEETSYKTLPSKKNVPLDKEWTISFNNELEPASINEQNVFVLDSSGNIVSTSAYVHDNDKQVLVRPPSEGYKANTSYTLFVESDVYSKKNKLIKKPVKMSFKTGTTKADPAKTFTPRNDSANDVVLSSKIADVDSKVFEDAKDINLEGNSIVYPGKNDELLALKPGEIIVLPATETYPGGYAKKIVKASFDGTNTIITTSEPKMEEVVKDMDVSKQFDIDITDNGINPDAFPVELRRVSKTSNKIVYASREDTSDKITVGRKNDYQYIEYKDFPVLKDDDGDDIATLNGMLKIYDPNVTLDFSFWRQKFNYAEYSSRYDNKLTVTLGSDVEFKKKFDPTLAVLPVKFMGALGAELKLQAIFSAEGKITSEIGLDTELNVRMGVKNVDGRYKTFDESKFKNSPKVTALKGTLEGKGALRTELAVDLFQWEPAAVYAEGGLKAKLEGESSTDSILCFKGDLSFYTQLGLEITLPFYKEEFSYSPWKKSLLKGSTCQLEDLVVNPGKVVLKPGESIRIGVKGIDASFREKEFSLPDTGISLKSKDKNVAKVNTFGDITASVNAEDGDETEVEVTYSSDMSRSITKKVKVQIATDSQFKITASGKVIDMITKDPIADAKVSIHDQSNRAIAETKTNDSGEYSVKIPQGKYKFKVSAVNFRDAVSNIEVPEDMTDSVLPIKPVLMVSENAEVGTVKGKIVNAVNGEIVEDATISLRFGDNQEEGDIFTTVTTDSQGLYEAAIPAGTYTGEISKEGFVTNFTTIVSEANTVTENQNATITPLLNSGDMRIVLTWGTTLEDIDSHLFGPAENGAFHLFYRLVGDSEYEVYSGAKLDIDDRSYEGPETVTITEPRQGVYRYIVHDYTNMGSTDSFALSESDAKVEIFMGNSDVPVRVFRVPANKPGTLWRVFDFNTNTGKITSINDIIYETPQDVN</sequence>
<protein>
    <recommendedName>
        <fullName evidence="3">SbsA Ig-like domain-containing protein</fullName>
    </recommendedName>
</protein>
<dbReference type="InterPro" id="IPR032812">
    <property type="entry name" value="SbsA_Ig"/>
</dbReference>